<protein>
    <recommendedName>
        <fullName evidence="5">Pectinesterase inhibitor domain-containing protein</fullName>
    </recommendedName>
</protein>
<evidence type="ECO:0000313" key="7">
    <source>
        <dbReference type="Proteomes" id="UP001293593"/>
    </source>
</evidence>
<evidence type="ECO:0000256" key="3">
    <source>
        <dbReference type="ARBA" id="ARBA00038471"/>
    </source>
</evidence>
<dbReference type="PANTHER" id="PTHR35357:SF8">
    <property type="entry name" value="OS01G0111000 PROTEIN"/>
    <property type="match status" value="1"/>
</dbReference>
<dbReference type="SMART" id="SM00856">
    <property type="entry name" value="PMEI"/>
    <property type="match status" value="1"/>
</dbReference>
<dbReference type="Proteomes" id="UP001293593">
    <property type="component" value="Unassembled WGS sequence"/>
</dbReference>
<dbReference type="SUPFAM" id="SSF101148">
    <property type="entry name" value="Plant invertase/pectin methylesterase inhibitor"/>
    <property type="match status" value="1"/>
</dbReference>
<proteinExistence type="inferred from homology"/>
<dbReference type="Pfam" id="PF04043">
    <property type="entry name" value="PMEI"/>
    <property type="match status" value="1"/>
</dbReference>
<evidence type="ECO:0000256" key="4">
    <source>
        <dbReference type="SAM" id="SignalP"/>
    </source>
</evidence>
<dbReference type="CDD" id="cd15800">
    <property type="entry name" value="PMEI-like_2"/>
    <property type="match status" value="1"/>
</dbReference>
<keyword evidence="1 4" id="KW-0732">Signal</keyword>
<evidence type="ECO:0000313" key="6">
    <source>
        <dbReference type="EMBL" id="KAK4282574.1"/>
    </source>
</evidence>
<dbReference type="AlphaFoldDB" id="A0AAE1TGA8"/>
<dbReference type="NCBIfam" id="TIGR01614">
    <property type="entry name" value="PME_inhib"/>
    <property type="match status" value="1"/>
</dbReference>
<organism evidence="6 7">
    <name type="scientific">Acacia crassicarpa</name>
    <name type="common">northern wattle</name>
    <dbReference type="NCBI Taxonomy" id="499986"/>
    <lineage>
        <taxon>Eukaryota</taxon>
        <taxon>Viridiplantae</taxon>
        <taxon>Streptophyta</taxon>
        <taxon>Embryophyta</taxon>
        <taxon>Tracheophyta</taxon>
        <taxon>Spermatophyta</taxon>
        <taxon>Magnoliopsida</taxon>
        <taxon>eudicotyledons</taxon>
        <taxon>Gunneridae</taxon>
        <taxon>Pentapetalae</taxon>
        <taxon>rosids</taxon>
        <taxon>fabids</taxon>
        <taxon>Fabales</taxon>
        <taxon>Fabaceae</taxon>
        <taxon>Caesalpinioideae</taxon>
        <taxon>mimosoid clade</taxon>
        <taxon>Acacieae</taxon>
        <taxon>Acacia</taxon>
    </lineage>
</organism>
<feature type="signal peptide" evidence="4">
    <location>
        <begin position="1"/>
        <end position="24"/>
    </location>
</feature>
<gene>
    <name evidence="6" type="ORF">QN277_013935</name>
</gene>
<keyword evidence="7" id="KW-1185">Reference proteome</keyword>
<dbReference type="InterPro" id="IPR035513">
    <property type="entry name" value="Invertase/methylesterase_inhib"/>
</dbReference>
<evidence type="ECO:0000256" key="2">
    <source>
        <dbReference type="ARBA" id="ARBA00023157"/>
    </source>
</evidence>
<evidence type="ECO:0000259" key="5">
    <source>
        <dbReference type="SMART" id="SM00856"/>
    </source>
</evidence>
<name>A0AAE1TGA8_9FABA</name>
<dbReference type="GO" id="GO:0004857">
    <property type="term" value="F:enzyme inhibitor activity"/>
    <property type="evidence" value="ECO:0007669"/>
    <property type="project" value="InterPro"/>
</dbReference>
<comment type="caution">
    <text evidence="6">The sequence shown here is derived from an EMBL/GenBank/DDBJ whole genome shotgun (WGS) entry which is preliminary data.</text>
</comment>
<dbReference type="Gene3D" id="1.20.140.40">
    <property type="entry name" value="Invertase/pectin methylesterase inhibitor family protein"/>
    <property type="match status" value="1"/>
</dbReference>
<keyword evidence="2" id="KW-1015">Disulfide bond</keyword>
<feature type="domain" description="Pectinesterase inhibitor" evidence="5">
    <location>
        <begin position="66"/>
        <end position="210"/>
    </location>
</feature>
<evidence type="ECO:0000256" key="1">
    <source>
        <dbReference type="ARBA" id="ARBA00022729"/>
    </source>
</evidence>
<comment type="similarity">
    <text evidence="3">Belongs to the PMEI family.</text>
</comment>
<feature type="chain" id="PRO_5041911014" description="Pectinesterase inhibitor domain-containing protein" evidence="4">
    <location>
        <begin position="25"/>
        <end position="221"/>
    </location>
</feature>
<dbReference type="InterPro" id="IPR006501">
    <property type="entry name" value="Pectinesterase_inhib_dom"/>
</dbReference>
<accession>A0AAE1TGA8</accession>
<reference evidence="6" key="1">
    <citation type="submission" date="2023-10" db="EMBL/GenBank/DDBJ databases">
        <title>Chromosome-level genome of the transformable northern wattle, Acacia crassicarpa.</title>
        <authorList>
            <person name="Massaro I."/>
            <person name="Sinha N.R."/>
            <person name="Poethig S."/>
            <person name="Leichty A.R."/>
        </authorList>
    </citation>
    <scope>NUCLEOTIDE SEQUENCE</scope>
    <source>
        <strain evidence="6">Acra3RX</strain>
        <tissue evidence="6">Leaf</tissue>
    </source>
</reference>
<dbReference type="EMBL" id="JAWXYG010000002">
    <property type="protein sequence ID" value="KAK4282574.1"/>
    <property type="molecule type" value="Genomic_DNA"/>
</dbReference>
<sequence>MELNKKIILLVPLICCSLLSGISAVPSHRFKLFEEPPSPAPTPSPYDEKVVDLEASAVTTITAASQHSAQLVDLCKDAEAPHLCVETIAPFIHGALDPVVAVNAEFGATMNLTVKVSDTIKTLQAQPDISNDDKASLEICADQYSSIVDTINDCLDSIKQNDVYGAWMKFSAVLSFQQACEDAFREGGSPIPFKEDSKTLFQLGGNCLAILMHLSGETSVY</sequence>
<dbReference type="PANTHER" id="PTHR35357">
    <property type="entry name" value="OS02G0537100 PROTEIN"/>
    <property type="match status" value="1"/>
</dbReference>